<name>A0A8J4YYU7_CHIOP</name>
<keyword evidence="5 8" id="KW-0472">Membrane</keyword>
<evidence type="ECO:0000259" key="9">
    <source>
        <dbReference type="PROSITE" id="PS50262"/>
    </source>
</evidence>
<dbReference type="SUPFAM" id="SSF81321">
    <property type="entry name" value="Family A G protein-coupled receptor-like"/>
    <property type="match status" value="1"/>
</dbReference>
<proteinExistence type="predicted"/>
<dbReference type="Proteomes" id="UP000770661">
    <property type="component" value="Unassembled WGS sequence"/>
</dbReference>
<evidence type="ECO:0000313" key="11">
    <source>
        <dbReference type="Proteomes" id="UP000770661"/>
    </source>
</evidence>
<dbReference type="GO" id="GO:0004930">
    <property type="term" value="F:G protein-coupled receptor activity"/>
    <property type="evidence" value="ECO:0007669"/>
    <property type="project" value="UniProtKB-KW"/>
</dbReference>
<evidence type="ECO:0000256" key="1">
    <source>
        <dbReference type="ARBA" id="ARBA00004141"/>
    </source>
</evidence>
<dbReference type="EMBL" id="JACEEZ010000211">
    <property type="protein sequence ID" value="KAG0730424.1"/>
    <property type="molecule type" value="Genomic_DNA"/>
</dbReference>
<keyword evidence="11" id="KW-1185">Reference proteome</keyword>
<keyword evidence="6" id="KW-0675">Receptor</keyword>
<feature type="transmembrane region" description="Helical" evidence="8">
    <location>
        <begin position="188"/>
        <end position="207"/>
    </location>
</feature>
<dbReference type="CDD" id="cd00637">
    <property type="entry name" value="7tm_classA_rhodopsin-like"/>
    <property type="match status" value="1"/>
</dbReference>
<evidence type="ECO:0000256" key="5">
    <source>
        <dbReference type="ARBA" id="ARBA00023136"/>
    </source>
</evidence>
<dbReference type="Gene3D" id="1.20.1070.10">
    <property type="entry name" value="Rhodopsin 7-helix transmembrane proteins"/>
    <property type="match status" value="1"/>
</dbReference>
<dbReference type="PANTHER" id="PTHR24243:SF224">
    <property type="entry name" value="G-PROTEIN COUPLED RECEPTOR 19-RELATED"/>
    <property type="match status" value="1"/>
</dbReference>
<evidence type="ECO:0000256" key="6">
    <source>
        <dbReference type="ARBA" id="ARBA00023170"/>
    </source>
</evidence>
<keyword evidence="3 8" id="KW-1133">Transmembrane helix</keyword>
<dbReference type="InterPro" id="IPR017452">
    <property type="entry name" value="GPCR_Rhodpsn_7TM"/>
</dbReference>
<keyword evidence="7" id="KW-0807">Transducer</keyword>
<evidence type="ECO:0000256" key="4">
    <source>
        <dbReference type="ARBA" id="ARBA00023040"/>
    </source>
</evidence>
<feature type="domain" description="G-protein coupled receptors family 1 profile" evidence="9">
    <location>
        <begin position="31"/>
        <end position="276"/>
    </location>
</feature>
<sequence length="351" mass="39542">MSNCTVDENLASWVMSAVINLGFVSVLGSIGNVYCVCCLYQCKRTKPAIRFQLMCVFSYMLACCLITQPIVSFIYYTSAFCLYPIGPRVKFLFSTLNSIVLQLERASLATVAVFRMVAVCWPQRQTQWSRMKVVVPLQVGLVLYTVCGWLIYGALTGFMLLHGDGSVMHMNVFNAGSSIVKLNTAVYVLYYAVPFLVTLVASVIIIVRLRRQEQVMASGSDPFVTKVVRSTSLVILVNLVMDCPHLVMHLLQDVNIPSVIIHMIFFHHLTINPVIFVATNSVYRQDALALLHRLLQVCHRLLHRLSQVCHQFLPRSSTSNQLDSLEINETHKNTTNSLEINETHKNTTMED</sequence>
<evidence type="ECO:0000256" key="3">
    <source>
        <dbReference type="ARBA" id="ARBA00022989"/>
    </source>
</evidence>
<feature type="transmembrane region" description="Helical" evidence="8">
    <location>
        <begin position="133"/>
        <end position="161"/>
    </location>
</feature>
<organism evidence="10 11">
    <name type="scientific">Chionoecetes opilio</name>
    <name type="common">Atlantic snow crab</name>
    <name type="synonym">Cancer opilio</name>
    <dbReference type="NCBI Taxonomy" id="41210"/>
    <lineage>
        <taxon>Eukaryota</taxon>
        <taxon>Metazoa</taxon>
        <taxon>Ecdysozoa</taxon>
        <taxon>Arthropoda</taxon>
        <taxon>Crustacea</taxon>
        <taxon>Multicrustacea</taxon>
        <taxon>Malacostraca</taxon>
        <taxon>Eumalacostraca</taxon>
        <taxon>Eucarida</taxon>
        <taxon>Decapoda</taxon>
        <taxon>Pleocyemata</taxon>
        <taxon>Brachyura</taxon>
        <taxon>Eubrachyura</taxon>
        <taxon>Majoidea</taxon>
        <taxon>Majidae</taxon>
        <taxon>Chionoecetes</taxon>
    </lineage>
</organism>
<keyword evidence="2 8" id="KW-0812">Transmembrane</keyword>
<feature type="transmembrane region" description="Helical" evidence="8">
    <location>
        <begin position="259"/>
        <end position="283"/>
    </location>
</feature>
<keyword evidence="4" id="KW-0297">G-protein coupled receptor</keyword>
<gene>
    <name evidence="10" type="ORF">GWK47_028288</name>
</gene>
<comment type="subcellular location">
    <subcellularLocation>
        <location evidence="1">Membrane</location>
        <topology evidence="1">Multi-pass membrane protein</topology>
    </subcellularLocation>
</comment>
<feature type="transmembrane region" description="Helical" evidence="8">
    <location>
        <begin position="227"/>
        <end position="247"/>
    </location>
</feature>
<accession>A0A8J4YYU7</accession>
<feature type="transmembrane region" description="Helical" evidence="8">
    <location>
        <begin position="96"/>
        <end position="121"/>
    </location>
</feature>
<dbReference type="GO" id="GO:0005886">
    <property type="term" value="C:plasma membrane"/>
    <property type="evidence" value="ECO:0007669"/>
    <property type="project" value="TreeGrafter"/>
</dbReference>
<dbReference type="PROSITE" id="PS50262">
    <property type="entry name" value="G_PROTEIN_RECEP_F1_2"/>
    <property type="match status" value="1"/>
</dbReference>
<feature type="transmembrane region" description="Helical" evidence="8">
    <location>
        <begin position="12"/>
        <end position="39"/>
    </location>
</feature>
<protein>
    <recommendedName>
        <fullName evidence="9">G-protein coupled receptors family 1 profile domain-containing protein</fullName>
    </recommendedName>
</protein>
<comment type="caution">
    <text evidence="10">The sequence shown here is derived from an EMBL/GenBank/DDBJ whole genome shotgun (WGS) entry which is preliminary data.</text>
</comment>
<dbReference type="OrthoDB" id="6359168at2759"/>
<evidence type="ECO:0000256" key="2">
    <source>
        <dbReference type="ARBA" id="ARBA00022692"/>
    </source>
</evidence>
<dbReference type="AlphaFoldDB" id="A0A8J4YYU7"/>
<dbReference type="PANTHER" id="PTHR24243">
    <property type="entry name" value="G-PROTEIN COUPLED RECEPTOR"/>
    <property type="match status" value="1"/>
</dbReference>
<evidence type="ECO:0000256" key="7">
    <source>
        <dbReference type="ARBA" id="ARBA00023224"/>
    </source>
</evidence>
<evidence type="ECO:0000256" key="8">
    <source>
        <dbReference type="SAM" id="Phobius"/>
    </source>
</evidence>
<reference evidence="10" key="1">
    <citation type="submission" date="2020-07" db="EMBL/GenBank/DDBJ databases">
        <title>The High-quality genome of the commercially important snow crab, Chionoecetes opilio.</title>
        <authorList>
            <person name="Jeong J.-H."/>
            <person name="Ryu S."/>
        </authorList>
    </citation>
    <scope>NUCLEOTIDE SEQUENCE</scope>
    <source>
        <strain evidence="10">MADBK_172401_WGS</strain>
        <tissue evidence="10">Digestive gland</tissue>
    </source>
</reference>
<feature type="transmembrane region" description="Helical" evidence="8">
    <location>
        <begin position="51"/>
        <end position="76"/>
    </location>
</feature>
<evidence type="ECO:0000313" key="10">
    <source>
        <dbReference type="EMBL" id="KAG0730424.1"/>
    </source>
</evidence>